<reference evidence="1 2" key="1">
    <citation type="journal article" date="2020" name="Fungal Divers.">
        <title>Resolving the Mortierellaceae phylogeny through synthesis of multi-gene phylogenetics and phylogenomics.</title>
        <authorList>
            <person name="Vandepol N."/>
            <person name="Liber J."/>
            <person name="Desiro A."/>
            <person name="Na H."/>
            <person name="Kennedy M."/>
            <person name="Barry K."/>
            <person name="Grigoriev I.V."/>
            <person name="Miller A.N."/>
            <person name="O'Donnell K."/>
            <person name="Stajich J.E."/>
            <person name="Bonito G."/>
        </authorList>
    </citation>
    <scope>NUCLEOTIDE SEQUENCE [LARGE SCALE GENOMIC DNA]</scope>
    <source>
        <strain evidence="1 2">AD045</strain>
    </source>
</reference>
<dbReference type="EMBL" id="JAAAIM010000554">
    <property type="protein sequence ID" value="KAG0286669.1"/>
    <property type="molecule type" value="Genomic_DNA"/>
</dbReference>
<protein>
    <submittedName>
        <fullName evidence="1">Uncharacterized protein</fullName>
    </submittedName>
</protein>
<sequence length="125" mass="14076">MFIFVGMEAIFKSHLATFMGGQPMPTLVYHSSWVSNHRLNSYLASYGAAVENQNRDDEDSDNQTAITETTTTSITTNPITKSMPLKIELSYLFVTLALITNVSMEIWGRYQDYFVTMAQSRTDSA</sequence>
<keyword evidence="2" id="KW-1185">Reference proteome</keyword>
<gene>
    <name evidence="1" type="ORF">BGZ96_009261</name>
</gene>
<accession>A0ABQ7JXQ6</accession>
<evidence type="ECO:0000313" key="2">
    <source>
        <dbReference type="Proteomes" id="UP001194696"/>
    </source>
</evidence>
<dbReference type="Proteomes" id="UP001194696">
    <property type="component" value="Unassembled WGS sequence"/>
</dbReference>
<evidence type="ECO:0000313" key="1">
    <source>
        <dbReference type="EMBL" id="KAG0286669.1"/>
    </source>
</evidence>
<proteinExistence type="predicted"/>
<comment type="caution">
    <text evidence="1">The sequence shown here is derived from an EMBL/GenBank/DDBJ whole genome shotgun (WGS) entry which is preliminary data.</text>
</comment>
<name>A0ABQ7JXQ6_9FUNG</name>
<organism evidence="1 2">
    <name type="scientific">Linnemannia gamsii</name>
    <dbReference type="NCBI Taxonomy" id="64522"/>
    <lineage>
        <taxon>Eukaryota</taxon>
        <taxon>Fungi</taxon>
        <taxon>Fungi incertae sedis</taxon>
        <taxon>Mucoromycota</taxon>
        <taxon>Mortierellomycotina</taxon>
        <taxon>Mortierellomycetes</taxon>
        <taxon>Mortierellales</taxon>
        <taxon>Mortierellaceae</taxon>
        <taxon>Linnemannia</taxon>
    </lineage>
</organism>